<dbReference type="InterPro" id="IPR013785">
    <property type="entry name" value="Aldolase_TIM"/>
</dbReference>
<dbReference type="Proteomes" id="UP000241201">
    <property type="component" value="Unassembled WGS sequence"/>
</dbReference>
<keyword evidence="12" id="KW-1185">Reference proteome</keyword>
<dbReference type="PANTHER" id="PTHR10578:SF107">
    <property type="entry name" value="2-HYDROXYACID OXIDASE 1"/>
    <property type="match status" value="1"/>
</dbReference>
<dbReference type="EMBL" id="PYLP01000013">
    <property type="protein sequence ID" value="PST39530.1"/>
    <property type="molecule type" value="Genomic_DNA"/>
</dbReference>
<dbReference type="PROSITE" id="PS51349">
    <property type="entry name" value="FMN_HYDROXY_ACID_DH_2"/>
    <property type="match status" value="1"/>
</dbReference>
<proteinExistence type="inferred from homology"/>
<name>A0A2T3FW94_9FIRM</name>
<feature type="active site" description="Proton acceptor" evidence="8">
    <location>
        <position position="236"/>
    </location>
</feature>
<feature type="binding site" evidence="9">
    <location>
        <position position="236"/>
    </location>
    <ligand>
        <name>FMN</name>
        <dbReference type="ChEBI" id="CHEBI:58210"/>
    </ligand>
</feature>
<dbReference type="PANTHER" id="PTHR10578">
    <property type="entry name" value="S -2-HYDROXY-ACID OXIDASE-RELATED"/>
    <property type="match status" value="1"/>
</dbReference>
<comment type="similarity">
    <text evidence="5">Belongs to the FMN-dependent alpha-hydroxy acid dehydrogenase family.</text>
</comment>
<evidence type="ECO:0000313" key="12">
    <source>
        <dbReference type="Proteomes" id="UP000241201"/>
    </source>
</evidence>
<evidence type="ECO:0000256" key="2">
    <source>
        <dbReference type="ARBA" id="ARBA00022630"/>
    </source>
</evidence>
<dbReference type="GO" id="GO:0016491">
    <property type="term" value="F:oxidoreductase activity"/>
    <property type="evidence" value="ECO:0007669"/>
    <property type="project" value="UniProtKB-KW"/>
</dbReference>
<accession>A0A2T3FW94</accession>
<dbReference type="Pfam" id="PF01070">
    <property type="entry name" value="FMN_dh"/>
    <property type="match status" value="2"/>
</dbReference>
<comment type="cofactor">
    <cofactor evidence="1">
        <name>FMN</name>
        <dbReference type="ChEBI" id="CHEBI:58210"/>
    </cofactor>
</comment>
<keyword evidence="3 9" id="KW-0288">FMN</keyword>
<evidence type="ECO:0000313" key="11">
    <source>
        <dbReference type="EMBL" id="PST39530.1"/>
    </source>
</evidence>
<keyword evidence="4" id="KW-0560">Oxidoreductase</keyword>
<sequence length="338" mass="36300">MNVNEIREKSRSVIGPYCKSCMMCNGKACSNKIPGPGAKGTGTVAIKNYDAWQKLEVKMDTIASNNEIDTSFELFGKTFKYPVFAGPVGAVSQHYSDLYNDNSFNEVYVNACAKSGIAAFTGDGLNEEIMIQATRVIKENEGVGVPTIKPWDKETCFEKLKLANESNAFAIAMDIDAAGLPFLQGRIPPAGRKSEAELKEIIDYAKAPFIVKGIMSVEGAQKAINAGAQGIVVSNHGGRVLDGTPATAAVLEEIADKFKGQVKIFVDGGIRSGLDVFKALALGADAVIITRPFVNMIYGAGKEGVEAYVQQLGQELENVMMMTGVSSLKEVSKKNIYK</sequence>
<dbReference type="RefSeq" id="WP_106988372.1">
    <property type="nucleotide sequence ID" value="NZ_JAJCFI010000036.1"/>
</dbReference>
<comment type="caution">
    <text evidence="11">The sequence shown here is derived from an EMBL/GenBank/DDBJ whole genome shotgun (WGS) entry which is preliminary data.</text>
</comment>
<dbReference type="AlphaFoldDB" id="A0A2T3FW94"/>
<dbReference type="InterPro" id="IPR012133">
    <property type="entry name" value="Alpha-hydoxy_acid_DH_FMN"/>
</dbReference>
<dbReference type="GO" id="GO:0010181">
    <property type="term" value="F:FMN binding"/>
    <property type="evidence" value="ECO:0007669"/>
    <property type="project" value="InterPro"/>
</dbReference>
<evidence type="ECO:0000256" key="3">
    <source>
        <dbReference type="ARBA" id="ARBA00022643"/>
    </source>
</evidence>
<dbReference type="InterPro" id="IPR037396">
    <property type="entry name" value="FMN_HAD"/>
</dbReference>
<dbReference type="Gene3D" id="3.20.20.70">
    <property type="entry name" value="Aldolase class I"/>
    <property type="match status" value="1"/>
</dbReference>
<evidence type="ECO:0000256" key="6">
    <source>
        <dbReference type="ARBA" id="ARBA00029513"/>
    </source>
</evidence>
<dbReference type="PIRSF" id="PIRSF000138">
    <property type="entry name" value="Al-hdrx_acd_dh"/>
    <property type="match status" value="1"/>
</dbReference>
<protein>
    <recommendedName>
        <fullName evidence="6">L-lactate oxidase</fullName>
    </recommendedName>
</protein>
<feature type="binding site" evidence="9">
    <location>
        <position position="234"/>
    </location>
    <ligand>
        <name>FMN</name>
        <dbReference type="ChEBI" id="CHEBI:58210"/>
    </ligand>
</feature>
<dbReference type="GeneID" id="77471322"/>
<comment type="catalytic activity">
    <reaction evidence="7">
        <text>(S)-lactate + O2 = pyruvate + H2O2</text>
        <dbReference type="Rhea" id="RHEA:55868"/>
        <dbReference type="ChEBI" id="CHEBI:15361"/>
        <dbReference type="ChEBI" id="CHEBI:15379"/>
        <dbReference type="ChEBI" id="CHEBI:16240"/>
        <dbReference type="ChEBI" id="CHEBI:16651"/>
    </reaction>
    <physiologicalReaction direction="left-to-right" evidence="7">
        <dbReference type="Rhea" id="RHEA:55869"/>
    </physiologicalReaction>
</comment>
<dbReference type="InterPro" id="IPR000262">
    <property type="entry name" value="FMN-dep_DH"/>
</dbReference>
<gene>
    <name evidence="11" type="ORF">C7U55_09480</name>
</gene>
<evidence type="ECO:0000259" key="10">
    <source>
        <dbReference type="PROSITE" id="PS51349"/>
    </source>
</evidence>
<organism evidence="11 12">
    <name type="scientific">Faecalibacillus faecis</name>
    <dbReference type="NCBI Taxonomy" id="1982628"/>
    <lineage>
        <taxon>Bacteria</taxon>
        <taxon>Bacillati</taxon>
        <taxon>Bacillota</taxon>
        <taxon>Erysipelotrichia</taxon>
        <taxon>Erysipelotrichales</taxon>
        <taxon>Coprobacillaceae</taxon>
        <taxon>Faecalibacillus</taxon>
    </lineage>
</organism>
<evidence type="ECO:0000256" key="1">
    <source>
        <dbReference type="ARBA" id="ARBA00001917"/>
    </source>
</evidence>
<dbReference type="CDD" id="cd02809">
    <property type="entry name" value="alpha_hydroxyacid_oxid_FMN"/>
    <property type="match status" value="1"/>
</dbReference>
<dbReference type="SUPFAM" id="SSF51395">
    <property type="entry name" value="FMN-linked oxidoreductases"/>
    <property type="match status" value="1"/>
</dbReference>
<feature type="binding site" evidence="9">
    <location>
        <position position="212"/>
    </location>
    <ligand>
        <name>FMN</name>
        <dbReference type="ChEBI" id="CHEBI:58210"/>
    </ligand>
</feature>
<reference evidence="12" key="1">
    <citation type="submission" date="2018-03" db="EMBL/GenBank/DDBJ databases">
        <title>Lachnoclostridium SNUG30370 gen.nov., sp.nov., isolated from human faeces.</title>
        <authorList>
            <person name="Seo B."/>
            <person name="Jeon K."/>
            <person name="Ko G."/>
        </authorList>
    </citation>
    <scope>NUCLEOTIDE SEQUENCE [LARGE SCALE GENOMIC DNA]</scope>
    <source>
        <strain evidence="12">SNUG30370</strain>
    </source>
</reference>
<feature type="domain" description="FMN hydroxy acid dehydrogenase" evidence="10">
    <location>
        <begin position="1"/>
        <end position="338"/>
    </location>
</feature>
<evidence type="ECO:0000256" key="8">
    <source>
        <dbReference type="PIRSR" id="PIRSR000138-1"/>
    </source>
</evidence>
<keyword evidence="2 9" id="KW-0285">Flavoprotein</keyword>
<evidence type="ECO:0000256" key="5">
    <source>
        <dbReference type="ARBA" id="ARBA00024042"/>
    </source>
</evidence>
<evidence type="ECO:0000256" key="7">
    <source>
        <dbReference type="ARBA" id="ARBA00048754"/>
    </source>
</evidence>
<feature type="binding site" evidence="9">
    <location>
        <position position="239"/>
    </location>
    <ligand>
        <name>glyoxylate</name>
        <dbReference type="ChEBI" id="CHEBI:36655"/>
    </ligand>
</feature>
<feature type="binding site" evidence="9">
    <location>
        <begin position="267"/>
        <end position="271"/>
    </location>
    <ligand>
        <name>FMN</name>
        <dbReference type="ChEBI" id="CHEBI:58210"/>
    </ligand>
</feature>
<evidence type="ECO:0000256" key="9">
    <source>
        <dbReference type="PIRSR" id="PIRSR000138-2"/>
    </source>
</evidence>
<evidence type="ECO:0000256" key="4">
    <source>
        <dbReference type="ARBA" id="ARBA00023002"/>
    </source>
</evidence>